<protein>
    <submittedName>
        <fullName evidence="1">Uncharacterized protein</fullName>
    </submittedName>
</protein>
<proteinExistence type="predicted"/>
<dbReference type="EMBL" id="JBBPBN010000040">
    <property type="protein sequence ID" value="KAK8999481.1"/>
    <property type="molecule type" value="Genomic_DNA"/>
</dbReference>
<organism evidence="1 2">
    <name type="scientific">Hibiscus sabdariffa</name>
    <name type="common">roselle</name>
    <dbReference type="NCBI Taxonomy" id="183260"/>
    <lineage>
        <taxon>Eukaryota</taxon>
        <taxon>Viridiplantae</taxon>
        <taxon>Streptophyta</taxon>
        <taxon>Embryophyta</taxon>
        <taxon>Tracheophyta</taxon>
        <taxon>Spermatophyta</taxon>
        <taxon>Magnoliopsida</taxon>
        <taxon>eudicotyledons</taxon>
        <taxon>Gunneridae</taxon>
        <taxon>Pentapetalae</taxon>
        <taxon>rosids</taxon>
        <taxon>malvids</taxon>
        <taxon>Malvales</taxon>
        <taxon>Malvaceae</taxon>
        <taxon>Malvoideae</taxon>
        <taxon>Hibiscus</taxon>
    </lineage>
</organism>
<sequence>MDTYGQAIPKYIAIELFLQRIHLRLVSLLTIPAASPSMTIVRQPFSMASRMFSVEALASTNYVLHMPTSIRAWLVITVPIRSLATIPRATATAQVFITYAPSTLTFMTLVIGRVQRHSLTS</sequence>
<name>A0ABR2QG76_9ROSI</name>
<comment type="caution">
    <text evidence="1">The sequence shown here is derived from an EMBL/GenBank/DDBJ whole genome shotgun (WGS) entry which is preliminary data.</text>
</comment>
<evidence type="ECO:0000313" key="2">
    <source>
        <dbReference type="Proteomes" id="UP001396334"/>
    </source>
</evidence>
<keyword evidence="2" id="KW-1185">Reference proteome</keyword>
<gene>
    <name evidence="1" type="ORF">V6N11_070643</name>
</gene>
<accession>A0ABR2QG76</accession>
<dbReference type="Proteomes" id="UP001396334">
    <property type="component" value="Unassembled WGS sequence"/>
</dbReference>
<evidence type="ECO:0000313" key="1">
    <source>
        <dbReference type="EMBL" id="KAK8999481.1"/>
    </source>
</evidence>
<reference evidence="1 2" key="1">
    <citation type="journal article" date="2024" name="G3 (Bethesda)">
        <title>Genome assembly of Hibiscus sabdariffa L. provides insights into metabolisms of medicinal natural products.</title>
        <authorList>
            <person name="Kim T."/>
        </authorList>
    </citation>
    <scope>NUCLEOTIDE SEQUENCE [LARGE SCALE GENOMIC DNA]</scope>
    <source>
        <strain evidence="1">TK-2024</strain>
        <tissue evidence="1">Old leaves</tissue>
    </source>
</reference>